<organism evidence="2 3">
    <name type="scientific">Mycobacteroides chelonae</name>
    <name type="common">Mycobacterium chelonae</name>
    <dbReference type="NCBI Taxonomy" id="1774"/>
    <lineage>
        <taxon>Bacteria</taxon>
        <taxon>Bacillati</taxon>
        <taxon>Actinomycetota</taxon>
        <taxon>Actinomycetes</taxon>
        <taxon>Mycobacteriales</taxon>
        <taxon>Mycobacteriaceae</taxon>
        <taxon>Mycobacteroides</taxon>
    </lineage>
</organism>
<dbReference type="AlphaFoldDB" id="A0A1S1M1Z9"/>
<dbReference type="InterPro" id="IPR014833">
    <property type="entry name" value="TnsA_N"/>
</dbReference>
<dbReference type="EMBL" id="MLIS01000032">
    <property type="protein sequence ID" value="OHU75925.1"/>
    <property type="molecule type" value="Genomic_DNA"/>
</dbReference>
<protein>
    <recommendedName>
        <fullName evidence="1">TnsA endonuclease N-terminal domain-containing protein</fullName>
    </recommendedName>
</protein>
<evidence type="ECO:0000313" key="3">
    <source>
        <dbReference type="Proteomes" id="UP000179441"/>
    </source>
</evidence>
<evidence type="ECO:0000313" key="2">
    <source>
        <dbReference type="EMBL" id="OHU75925.1"/>
    </source>
</evidence>
<accession>A0A1S1M1Z9</accession>
<dbReference type="NCBIfam" id="NF033179">
    <property type="entry name" value="TnsA_like_Actin"/>
    <property type="match status" value="1"/>
</dbReference>
<evidence type="ECO:0000259" key="1">
    <source>
        <dbReference type="Pfam" id="PF08722"/>
    </source>
</evidence>
<dbReference type="InterPro" id="IPR048000">
    <property type="entry name" value="TnsA-like"/>
</dbReference>
<name>A0A1S1M1Z9_MYCCH</name>
<reference evidence="2 3" key="1">
    <citation type="submission" date="2016-10" db="EMBL/GenBank/DDBJ databases">
        <title>Evaluation of Human, Veterinary and Environmental Mycobacterium chelonae Isolates by Core Genome Phylogenomic Analysis, Targeted Gene Comparison, and Anti-microbial Susceptibility Patterns: A Tale of Mistaken Identities.</title>
        <authorList>
            <person name="Fogelson S.B."/>
            <person name="Camus A.C."/>
            <person name="Lorenz W."/>
            <person name="Vasireddy R."/>
            <person name="Vasireddy S."/>
            <person name="Smith T."/>
            <person name="Brown-Elliott B.A."/>
            <person name="Wallace R.J.Jr."/>
            <person name="Hasan N.A."/>
            <person name="Reischl U."/>
            <person name="Sanchez S."/>
        </authorList>
    </citation>
    <scope>NUCLEOTIDE SEQUENCE [LARGE SCALE GENOMIC DNA]</scope>
    <source>
        <strain evidence="2 3">15518</strain>
    </source>
</reference>
<keyword evidence="3" id="KW-1185">Reference proteome</keyword>
<sequence>MVWRMSSCTSAASSADSSAQIGIDTVSWITADGNERSAAVSPALLHEHFHRALPWRSGVQFQNRLNRHSRQYFASQRTHVWCESGLEAESLLSLAFDGLVRQIASQPMKISFANGSTHFPDFFATLRSGDQVLYDVKPSGRMTDATVEQFAKTADVCRTVGWKHQVLHELHPSKLRNLEWLRAARHTRYHPGRPELDRLVAVFADGCTFRDGALKADLKRPYIAAAHIRHLLWHRYLRTDFEQVITELSLLESVHKGEPCNCGA</sequence>
<gene>
    <name evidence="2" type="ORF">BKG84_25665</name>
</gene>
<dbReference type="Proteomes" id="UP000179441">
    <property type="component" value="Unassembled WGS sequence"/>
</dbReference>
<feature type="domain" description="TnsA endonuclease N-terminal" evidence="1">
    <location>
        <begin position="100"/>
        <end position="169"/>
    </location>
</feature>
<dbReference type="RefSeq" id="WP_070917641.1">
    <property type="nucleotide sequence ID" value="NZ_JBLLJU010000068.1"/>
</dbReference>
<dbReference type="Pfam" id="PF08722">
    <property type="entry name" value="Tn7_TnsA-like_N"/>
    <property type="match status" value="1"/>
</dbReference>
<proteinExistence type="predicted"/>
<comment type="caution">
    <text evidence="2">The sequence shown here is derived from an EMBL/GenBank/DDBJ whole genome shotgun (WGS) entry which is preliminary data.</text>
</comment>